<dbReference type="GO" id="GO:0016757">
    <property type="term" value="F:glycosyltransferase activity"/>
    <property type="evidence" value="ECO:0007669"/>
    <property type="project" value="InterPro"/>
</dbReference>
<evidence type="ECO:0000259" key="1">
    <source>
        <dbReference type="Pfam" id="PF00534"/>
    </source>
</evidence>
<dbReference type="SUPFAM" id="SSF53756">
    <property type="entry name" value="UDP-Glycosyltransferase/glycogen phosphorylase"/>
    <property type="match status" value="1"/>
</dbReference>
<organism evidence="2 3">
    <name type="scientific">Caenimonas aquaedulcis</name>
    <dbReference type="NCBI Taxonomy" id="2793270"/>
    <lineage>
        <taxon>Bacteria</taxon>
        <taxon>Pseudomonadati</taxon>
        <taxon>Pseudomonadota</taxon>
        <taxon>Betaproteobacteria</taxon>
        <taxon>Burkholderiales</taxon>
        <taxon>Comamonadaceae</taxon>
        <taxon>Caenimonas</taxon>
    </lineage>
</organism>
<dbReference type="Proteomes" id="UP000651050">
    <property type="component" value="Unassembled WGS sequence"/>
</dbReference>
<proteinExistence type="predicted"/>
<reference evidence="2" key="1">
    <citation type="submission" date="2020-11" db="EMBL/GenBank/DDBJ databases">
        <title>Bacterial whole genome sequence for Caenimonas sp. DR4.4.</title>
        <authorList>
            <person name="Le V."/>
            <person name="Ko S.-R."/>
            <person name="Ahn C.-Y."/>
            <person name="Oh H.-M."/>
        </authorList>
    </citation>
    <scope>NUCLEOTIDE SEQUENCE</scope>
    <source>
        <strain evidence="2">DR4.4</strain>
    </source>
</reference>
<dbReference type="Pfam" id="PF00534">
    <property type="entry name" value="Glycos_transf_1"/>
    <property type="match status" value="1"/>
</dbReference>
<dbReference type="PANTHER" id="PTHR45947:SF3">
    <property type="entry name" value="SULFOQUINOVOSYL TRANSFERASE SQD2"/>
    <property type="match status" value="1"/>
</dbReference>
<sequence length="365" mass="41557">MLQCYPQAELFATIDFLSARDRERLGGRPIATTFLQRAPGARTKFWNYLPITALAVETHDVGDAEMVISSSHAFAKGVVTRADQLHVSYVYSPMRYAWDLHHQYLRDYRLDRGVKGMLARLMFHRLRAWDRQTPNNVDFFMAISKHVRDRVWRTYRRPAKVIYPPVRTHELAVQSHKDDFYVTVSRLVSYKRADIMIEAFRAMPSRKLVVIGDGPELAALRARCPANVELKGWQPDEVVREHLRAARAFIFAAHEDFGISPVEAQACGTPVIAYGAGGSLETVRGAAGGARPTGLFFHEQTAASLQRAVEAFEASRADFDPQVCREWSEQFSEARFLHEFAQATQRAWSQWQRDPRTLESALTDS</sequence>
<dbReference type="PANTHER" id="PTHR45947">
    <property type="entry name" value="SULFOQUINOVOSYL TRANSFERASE SQD2"/>
    <property type="match status" value="1"/>
</dbReference>
<feature type="domain" description="Glycosyl transferase family 1" evidence="1">
    <location>
        <begin position="176"/>
        <end position="316"/>
    </location>
</feature>
<comment type="caution">
    <text evidence="2">The sequence shown here is derived from an EMBL/GenBank/DDBJ whole genome shotgun (WGS) entry which is preliminary data.</text>
</comment>
<dbReference type="InterPro" id="IPR050194">
    <property type="entry name" value="Glycosyltransferase_grp1"/>
</dbReference>
<dbReference type="AlphaFoldDB" id="A0A931H5A5"/>
<evidence type="ECO:0000313" key="3">
    <source>
        <dbReference type="Proteomes" id="UP000651050"/>
    </source>
</evidence>
<gene>
    <name evidence="2" type="ORF">I5803_12645</name>
</gene>
<dbReference type="EMBL" id="JADWYS010000001">
    <property type="protein sequence ID" value="MBG9388874.1"/>
    <property type="molecule type" value="Genomic_DNA"/>
</dbReference>
<evidence type="ECO:0000313" key="2">
    <source>
        <dbReference type="EMBL" id="MBG9388874.1"/>
    </source>
</evidence>
<accession>A0A931H5A5</accession>
<protein>
    <submittedName>
        <fullName evidence="2">Glycosyltransferase</fullName>
    </submittedName>
</protein>
<dbReference type="InterPro" id="IPR001296">
    <property type="entry name" value="Glyco_trans_1"/>
</dbReference>
<dbReference type="Gene3D" id="3.40.50.2000">
    <property type="entry name" value="Glycogen Phosphorylase B"/>
    <property type="match status" value="1"/>
</dbReference>
<name>A0A931H5A5_9BURK</name>
<keyword evidence="3" id="KW-1185">Reference proteome</keyword>